<dbReference type="EMBL" id="BK014960">
    <property type="protein sequence ID" value="DAD84506.1"/>
    <property type="molecule type" value="Genomic_DNA"/>
</dbReference>
<evidence type="ECO:0000313" key="1">
    <source>
        <dbReference type="EMBL" id="DAD84506.1"/>
    </source>
</evidence>
<proteinExistence type="predicted"/>
<protein>
    <submittedName>
        <fullName evidence="1">Uncharacterized protein</fullName>
    </submittedName>
</protein>
<organism evidence="1">
    <name type="scientific">Myoviridae sp. ctCjb12</name>
    <dbReference type="NCBI Taxonomy" id="2826631"/>
    <lineage>
        <taxon>Viruses</taxon>
        <taxon>Duplodnaviria</taxon>
        <taxon>Heunggongvirae</taxon>
        <taxon>Uroviricota</taxon>
        <taxon>Caudoviricetes</taxon>
    </lineage>
</organism>
<name>A0A8S5MQV2_9CAUD</name>
<sequence>MPCQRPSPGKYLMAVLSGLTGALRFEMTRRDEIDAEIRNQAVHLYPRCAALFELPTMVYWQIMQDNILRHKPYRVSEERCKKVIFAMPEFD</sequence>
<accession>A0A8S5MQV2</accession>
<reference evidence="1" key="1">
    <citation type="journal article" date="2021" name="Proc. Natl. Acad. Sci. U.S.A.">
        <title>A Catalog of Tens of Thousands of Viruses from Human Metagenomes Reveals Hidden Associations with Chronic Diseases.</title>
        <authorList>
            <person name="Tisza M.J."/>
            <person name="Buck C.B."/>
        </authorList>
    </citation>
    <scope>NUCLEOTIDE SEQUENCE</scope>
    <source>
        <strain evidence="1">CtCjb12</strain>
    </source>
</reference>